<proteinExistence type="predicted"/>
<sequence>MVPGRSGILVVGTGGIGLSVARRLGHGQLVILADYSEKALEFAANDLRDSGNEVDTQTVDVSKYESVENLAKFASEKCRLQTVVNTAGISPAMGTARQIYEVDLLGTANIIDAFVKVMPRDSSLTCVASIAGHMAQKGISPEFEKHLATAPKEKLLSHEAIDMNGSPGAAYGIAKWGNIVRAQASVRLGGKNGVRINTVSPGITSTAMIRKELASDAGVWIRKSIKESPIPRLCSPDETAALVAFLAGNEASFITGADFVIDGGVNAASRFSDVIPDMV</sequence>
<comment type="caution">
    <text evidence="1">The sequence shown here is derived from an EMBL/GenBank/DDBJ whole genome shotgun (WGS) entry which is preliminary data.</text>
</comment>
<dbReference type="Proteomes" id="UP001148629">
    <property type="component" value="Unassembled WGS sequence"/>
</dbReference>
<organism evidence="1 2">
    <name type="scientific">Fusarium decemcellulare</name>
    <dbReference type="NCBI Taxonomy" id="57161"/>
    <lineage>
        <taxon>Eukaryota</taxon>
        <taxon>Fungi</taxon>
        <taxon>Dikarya</taxon>
        <taxon>Ascomycota</taxon>
        <taxon>Pezizomycotina</taxon>
        <taxon>Sordariomycetes</taxon>
        <taxon>Hypocreomycetidae</taxon>
        <taxon>Hypocreales</taxon>
        <taxon>Nectriaceae</taxon>
        <taxon>Fusarium</taxon>
        <taxon>Fusarium decemcellulare species complex</taxon>
    </lineage>
</organism>
<gene>
    <name evidence="1" type="ORF">NM208_g708</name>
</gene>
<reference evidence="1" key="1">
    <citation type="submission" date="2022-08" db="EMBL/GenBank/DDBJ databases">
        <title>Genome Sequence of Fusarium decemcellulare.</title>
        <authorList>
            <person name="Buettner E."/>
        </authorList>
    </citation>
    <scope>NUCLEOTIDE SEQUENCE</scope>
    <source>
        <strain evidence="1">Babe19</strain>
    </source>
</reference>
<evidence type="ECO:0000313" key="2">
    <source>
        <dbReference type="Proteomes" id="UP001148629"/>
    </source>
</evidence>
<evidence type="ECO:0000313" key="1">
    <source>
        <dbReference type="EMBL" id="KAJ3549048.1"/>
    </source>
</evidence>
<accession>A0ACC1SYF9</accession>
<keyword evidence="2" id="KW-1185">Reference proteome</keyword>
<protein>
    <submittedName>
        <fullName evidence="1">Uncharacterized protein</fullName>
    </submittedName>
</protein>
<name>A0ACC1SYF9_9HYPO</name>
<dbReference type="EMBL" id="JANRMS010000032">
    <property type="protein sequence ID" value="KAJ3549048.1"/>
    <property type="molecule type" value="Genomic_DNA"/>
</dbReference>